<gene>
    <name evidence="1" type="ORF">DKM44_12840</name>
</gene>
<dbReference type="AlphaFoldDB" id="A0A2Z3JRP1"/>
<keyword evidence="2" id="KW-1185">Reference proteome</keyword>
<protein>
    <submittedName>
        <fullName evidence="1">Uncharacterized protein</fullName>
    </submittedName>
</protein>
<dbReference type="RefSeq" id="WP_109827736.1">
    <property type="nucleotide sequence ID" value="NZ_CP029494.1"/>
</dbReference>
<proteinExistence type="predicted"/>
<accession>A0A2Z3JRP1</accession>
<name>A0A2Z3JRP1_9DEIO</name>
<evidence type="ECO:0000313" key="2">
    <source>
        <dbReference type="Proteomes" id="UP000245368"/>
    </source>
</evidence>
<organism evidence="1 2">
    <name type="scientific">Deinococcus irradiatisoli</name>
    <dbReference type="NCBI Taxonomy" id="2202254"/>
    <lineage>
        <taxon>Bacteria</taxon>
        <taxon>Thermotogati</taxon>
        <taxon>Deinococcota</taxon>
        <taxon>Deinococci</taxon>
        <taxon>Deinococcales</taxon>
        <taxon>Deinococcaceae</taxon>
        <taxon>Deinococcus</taxon>
    </lineage>
</organism>
<dbReference type="EMBL" id="CP029494">
    <property type="protein sequence ID" value="AWN24008.1"/>
    <property type="molecule type" value="Genomic_DNA"/>
</dbReference>
<dbReference type="KEGG" id="dez:DKM44_12840"/>
<evidence type="ECO:0000313" key="1">
    <source>
        <dbReference type="EMBL" id="AWN24008.1"/>
    </source>
</evidence>
<dbReference type="OrthoDB" id="9877867at2"/>
<sequence>MPLVQAASPDTPAAAEALVCAYLGCTTLQGRSVSAVGTLGSSGMVWLSDGPATSLGSLTLNGASAVGVLTSPWTVQIGTQYSGFTYAVTYTAGWADEAALPPAIKQAVLLTSQAISGRAAGVKSESMGPTSTTYQDMPLGVPVEAQNLLSPWRALRF</sequence>
<dbReference type="Proteomes" id="UP000245368">
    <property type="component" value="Chromosome"/>
</dbReference>
<reference evidence="1 2" key="1">
    <citation type="submission" date="2018-05" db="EMBL/GenBank/DDBJ databases">
        <title>Complete Genome Sequence of Deinococcus sp. strain 17bor-2.</title>
        <authorList>
            <person name="Srinivasan S."/>
        </authorList>
    </citation>
    <scope>NUCLEOTIDE SEQUENCE [LARGE SCALE GENOMIC DNA]</scope>
    <source>
        <strain evidence="1 2">17bor-2</strain>
    </source>
</reference>